<organism evidence="12 13">
    <name type="scientific">Schizopora paradoxa</name>
    <dbReference type="NCBI Taxonomy" id="27342"/>
    <lineage>
        <taxon>Eukaryota</taxon>
        <taxon>Fungi</taxon>
        <taxon>Dikarya</taxon>
        <taxon>Basidiomycota</taxon>
        <taxon>Agaricomycotina</taxon>
        <taxon>Agaricomycetes</taxon>
        <taxon>Hymenochaetales</taxon>
        <taxon>Schizoporaceae</taxon>
        <taxon>Schizopora</taxon>
    </lineage>
</organism>
<dbReference type="OrthoDB" id="440324at2759"/>
<reference evidence="12 13" key="1">
    <citation type="submission" date="2015-04" db="EMBL/GenBank/DDBJ databases">
        <title>Complete genome sequence of Schizopora paradoxa KUC8140, a cosmopolitan wood degrader in East Asia.</title>
        <authorList>
            <consortium name="DOE Joint Genome Institute"/>
            <person name="Min B."/>
            <person name="Park H."/>
            <person name="Jang Y."/>
            <person name="Kim J.-J."/>
            <person name="Kim K.H."/>
            <person name="Pangilinan J."/>
            <person name="Lipzen A."/>
            <person name="Riley R."/>
            <person name="Grigoriev I.V."/>
            <person name="Spatafora J.W."/>
            <person name="Choi I.-G."/>
        </authorList>
    </citation>
    <scope>NUCLEOTIDE SEQUENCE [LARGE SCALE GENOMIC DNA]</scope>
    <source>
        <strain evidence="12 13">KUC8140</strain>
    </source>
</reference>
<evidence type="ECO:0000256" key="4">
    <source>
        <dbReference type="ARBA" id="ARBA00022853"/>
    </source>
</evidence>
<feature type="region of interest" description="Disordered" evidence="11">
    <location>
        <begin position="1"/>
        <end position="20"/>
    </location>
</feature>
<evidence type="ECO:0000256" key="8">
    <source>
        <dbReference type="ARBA" id="ARBA00023242"/>
    </source>
</evidence>
<evidence type="ECO:0000313" key="12">
    <source>
        <dbReference type="EMBL" id="KLO14812.1"/>
    </source>
</evidence>
<dbReference type="GO" id="GO:0006325">
    <property type="term" value="P:chromatin organization"/>
    <property type="evidence" value="ECO:0007669"/>
    <property type="project" value="UniProtKB-KW"/>
</dbReference>
<name>A0A0H2RT67_9AGAM</name>
<dbReference type="GO" id="GO:0035267">
    <property type="term" value="C:NuA4 histone acetyltransferase complex"/>
    <property type="evidence" value="ECO:0007669"/>
    <property type="project" value="UniProtKB-UniRule"/>
</dbReference>
<dbReference type="EMBL" id="KQ085938">
    <property type="protein sequence ID" value="KLO14812.1"/>
    <property type="molecule type" value="Genomic_DNA"/>
</dbReference>
<proteinExistence type="inferred from homology"/>
<comment type="similarity">
    <text evidence="2 9">Belongs to the EAF6 family.</text>
</comment>
<evidence type="ECO:0000256" key="6">
    <source>
        <dbReference type="ARBA" id="ARBA00023054"/>
    </source>
</evidence>
<comment type="subunit">
    <text evidence="9">Component of the NuA4 histone acetyltransferase complex.</text>
</comment>
<feature type="compositionally biased region" description="Low complexity" evidence="11">
    <location>
        <begin position="156"/>
        <end position="168"/>
    </location>
</feature>
<evidence type="ECO:0000256" key="9">
    <source>
        <dbReference type="RuleBase" id="RU368022"/>
    </source>
</evidence>
<sequence>MAAVAVNGEASTSAVPSQEDKVRYDTLKKELAEQLNKKRATERSLAQLEYQLYNFENSYLTETMAHSGGNVILGFESYHKTQSSGRRKHDIQPNDRMFSSSSLTFQKSLELIGEGEDGGAGFDGDGGYIPNSSGTASTNITLSLAPSGSIRGGSRGPTPGLTTVVLPPAQSASSRSEATPPLTAAQQKKARDKEYQRRKRASMRNAVSVTGDEDEGSITGSTSTARRGTKRPRPSDDD</sequence>
<dbReference type="PANTHER" id="PTHR13476">
    <property type="entry name" value="CHROMATIN MODIFICATION-RELATED PROTEIN MEAF6"/>
    <property type="match status" value="1"/>
</dbReference>
<dbReference type="GO" id="GO:0005634">
    <property type="term" value="C:nucleus"/>
    <property type="evidence" value="ECO:0007669"/>
    <property type="project" value="UniProtKB-SubCell"/>
</dbReference>
<evidence type="ECO:0000256" key="1">
    <source>
        <dbReference type="ARBA" id="ARBA00004123"/>
    </source>
</evidence>
<keyword evidence="9" id="KW-0227">DNA damage</keyword>
<keyword evidence="4 9" id="KW-0156">Chromatin regulator</keyword>
<keyword evidence="8 9" id="KW-0539">Nucleus</keyword>
<dbReference type="InterPro" id="IPR015418">
    <property type="entry name" value="Eaf6"/>
</dbReference>
<evidence type="ECO:0000256" key="7">
    <source>
        <dbReference type="ARBA" id="ARBA00023163"/>
    </source>
</evidence>
<protein>
    <recommendedName>
        <fullName evidence="3 9">Chromatin modification-related protein EAF6</fullName>
    </recommendedName>
</protein>
<comment type="function">
    <text evidence="9">Component of the NuA4 histone acetyltransferase complex which is involved in transcriptional activation of selected genes principally by acetylation of nucleosomal histone H4 and H2A. The NuA4 complex is also involved in DNA repair.</text>
</comment>
<feature type="region of interest" description="Disordered" evidence="11">
    <location>
        <begin position="146"/>
        <end position="238"/>
    </location>
</feature>
<dbReference type="STRING" id="27342.A0A0H2RT67"/>
<gene>
    <name evidence="12" type="ORF">SCHPADRAFT_872053</name>
</gene>
<accession>A0A0H2RT67</accession>
<evidence type="ECO:0000256" key="10">
    <source>
        <dbReference type="SAM" id="Coils"/>
    </source>
</evidence>
<dbReference type="AlphaFoldDB" id="A0A0H2RT67"/>
<keyword evidence="5 9" id="KW-0805">Transcription regulation</keyword>
<keyword evidence="6 10" id="KW-0175">Coiled coil</keyword>
<comment type="subcellular location">
    <subcellularLocation>
        <location evidence="1 9">Nucleus</location>
    </subcellularLocation>
</comment>
<dbReference type="Proteomes" id="UP000053477">
    <property type="component" value="Unassembled WGS sequence"/>
</dbReference>
<keyword evidence="13" id="KW-1185">Reference proteome</keyword>
<keyword evidence="7 9" id="KW-0804">Transcription</keyword>
<evidence type="ECO:0000256" key="2">
    <source>
        <dbReference type="ARBA" id="ARBA00010916"/>
    </source>
</evidence>
<evidence type="ECO:0000256" key="3">
    <source>
        <dbReference type="ARBA" id="ARBA00018504"/>
    </source>
</evidence>
<dbReference type="InParanoid" id="A0A0H2RT67"/>
<feature type="coiled-coil region" evidence="10">
    <location>
        <begin position="24"/>
        <end position="51"/>
    </location>
</feature>
<evidence type="ECO:0000313" key="13">
    <source>
        <dbReference type="Proteomes" id="UP000053477"/>
    </source>
</evidence>
<dbReference type="GO" id="GO:0006281">
    <property type="term" value="P:DNA repair"/>
    <property type="evidence" value="ECO:0007669"/>
    <property type="project" value="UniProtKB-UniRule"/>
</dbReference>
<evidence type="ECO:0000256" key="5">
    <source>
        <dbReference type="ARBA" id="ARBA00023015"/>
    </source>
</evidence>
<keyword evidence="9" id="KW-0234">DNA repair</keyword>
<evidence type="ECO:0000256" key="11">
    <source>
        <dbReference type="SAM" id="MobiDB-lite"/>
    </source>
</evidence>
<dbReference type="Pfam" id="PF09340">
    <property type="entry name" value="NuA4"/>
    <property type="match status" value="1"/>
</dbReference>